<dbReference type="NCBIfam" id="NF006743">
    <property type="entry name" value="PRK09270.1-2"/>
    <property type="match status" value="1"/>
</dbReference>
<name>A0ABQ4CBG9_9ACTN</name>
<organism evidence="1 2">
    <name type="scientific">Asanoa iriomotensis</name>
    <dbReference type="NCBI Taxonomy" id="234613"/>
    <lineage>
        <taxon>Bacteria</taxon>
        <taxon>Bacillati</taxon>
        <taxon>Actinomycetota</taxon>
        <taxon>Actinomycetes</taxon>
        <taxon>Micromonosporales</taxon>
        <taxon>Micromonosporaceae</taxon>
        <taxon>Asanoa</taxon>
    </lineage>
</organism>
<evidence type="ECO:0000313" key="2">
    <source>
        <dbReference type="Proteomes" id="UP000624325"/>
    </source>
</evidence>
<comment type="caution">
    <text evidence="1">The sequence shown here is derived from an EMBL/GenBank/DDBJ whole genome shotgun (WGS) entry which is preliminary data.</text>
</comment>
<protein>
    <submittedName>
        <fullName evidence="1">Nucleoside/nucleotide kinase family protein</fullName>
    </submittedName>
</protein>
<dbReference type="SUPFAM" id="SSF52540">
    <property type="entry name" value="P-loop containing nucleoside triphosphate hydrolases"/>
    <property type="match status" value="1"/>
</dbReference>
<dbReference type="InterPro" id="IPR027417">
    <property type="entry name" value="P-loop_NTPase"/>
</dbReference>
<dbReference type="EMBL" id="BONC01000054">
    <property type="protein sequence ID" value="GIF59801.1"/>
    <property type="molecule type" value="Genomic_DNA"/>
</dbReference>
<accession>A0ABQ4CBG9</accession>
<dbReference type="Proteomes" id="UP000624325">
    <property type="component" value="Unassembled WGS sequence"/>
</dbReference>
<keyword evidence="1" id="KW-0418">Kinase</keyword>
<gene>
    <name evidence="1" type="ORF">Air01nite_58960</name>
</gene>
<sequence>MTTYPMDVLAARAAALADLGPRRLLGIVGPPGAGKSTLAERIVEAVGPSAVLVPMDGYHLAEAELHRLGRHDRKGAIDTFDAAGYASILGRLAAGGPETVYAPAFHREIEEPVAGSIPVPPEVRLVVTEGNYLLVPEEPWSGVRLLLDEVWYLDLDEEERLRRLVARHMAYGRSQAEAKARSFGSDQVNAELIATTRSRADLVVRLV</sequence>
<evidence type="ECO:0000313" key="1">
    <source>
        <dbReference type="EMBL" id="GIF59801.1"/>
    </source>
</evidence>
<keyword evidence="1" id="KW-0808">Transferase</keyword>
<keyword evidence="2" id="KW-1185">Reference proteome</keyword>
<reference evidence="1 2" key="1">
    <citation type="submission" date="2021-01" db="EMBL/GenBank/DDBJ databases">
        <title>Whole genome shotgun sequence of Asanoa iriomotensis NBRC 100142.</title>
        <authorList>
            <person name="Komaki H."/>
            <person name="Tamura T."/>
        </authorList>
    </citation>
    <scope>NUCLEOTIDE SEQUENCE [LARGE SCALE GENOMIC DNA]</scope>
    <source>
        <strain evidence="1 2">NBRC 100142</strain>
    </source>
</reference>
<dbReference type="Gene3D" id="3.40.50.300">
    <property type="entry name" value="P-loop containing nucleotide triphosphate hydrolases"/>
    <property type="match status" value="3"/>
</dbReference>
<dbReference type="Pfam" id="PF13238">
    <property type="entry name" value="AAA_18"/>
    <property type="match status" value="1"/>
</dbReference>
<dbReference type="PANTHER" id="PTHR10285">
    <property type="entry name" value="URIDINE KINASE"/>
    <property type="match status" value="1"/>
</dbReference>
<dbReference type="GO" id="GO:0016301">
    <property type="term" value="F:kinase activity"/>
    <property type="evidence" value="ECO:0007669"/>
    <property type="project" value="UniProtKB-KW"/>
</dbReference>
<proteinExistence type="predicted"/>